<comment type="subcellular location">
    <subcellularLocation>
        <location evidence="1">Cell outer membrane</location>
    </subcellularLocation>
</comment>
<keyword evidence="2" id="KW-0472">Membrane</keyword>
<organism evidence="4 5">
    <name type="scientific">Raoultella terrigena</name>
    <name type="common">Klebsiella terrigena</name>
    <dbReference type="NCBI Taxonomy" id="577"/>
    <lineage>
        <taxon>Bacteria</taxon>
        <taxon>Pseudomonadati</taxon>
        <taxon>Pseudomonadota</taxon>
        <taxon>Gammaproteobacteria</taxon>
        <taxon>Enterobacterales</taxon>
        <taxon>Enterobacteriaceae</taxon>
        <taxon>Klebsiella/Raoultella group</taxon>
        <taxon>Raoultella</taxon>
    </lineage>
</organism>
<dbReference type="EMBL" id="CAADJG010000002">
    <property type="protein sequence ID" value="VFS74739.1"/>
    <property type="molecule type" value="Genomic_DNA"/>
</dbReference>
<dbReference type="InterPro" id="IPR036942">
    <property type="entry name" value="Beta-barrel_TonB_sf"/>
</dbReference>
<name>A0A485C1S6_RAOTE</name>
<protein>
    <recommendedName>
        <fullName evidence="6">Ferric hydroxamate uptake</fullName>
    </recommendedName>
</protein>
<reference evidence="4 5" key="1">
    <citation type="submission" date="2019-03" db="EMBL/GenBank/DDBJ databases">
        <authorList>
            <consortium name="Pathogen Informatics"/>
        </authorList>
    </citation>
    <scope>NUCLEOTIDE SEQUENCE [LARGE SCALE GENOMIC DNA]</scope>
    <source>
        <strain evidence="4 5">NCTC13038</strain>
    </source>
</reference>
<dbReference type="Proteomes" id="UP000332594">
    <property type="component" value="Unassembled WGS sequence"/>
</dbReference>
<dbReference type="GO" id="GO:0009279">
    <property type="term" value="C:cell outer membrane"/>
    <property type="evidence" value="ECO:0007669"/>
    <property type="project" value="UniProtKB-SubCell"/>
</dbReference>
<dbReference type="SUPFAM" id="SSF56935">
    <property type="entry name" value="Porins"/>
    <property type="match status" value="1"/>
</dbReference>
<evidence type="ECO:0000313" key="4">
    <source>
        <dbReference type="EMBL" id="VFS74739.1"/>
    </source>
</evidence>
<proteinExistence type="predicted"/>
<dbReference type="AlphaFoldDB" id="A0A485C1S6"/>
<evidence type="ECO:0000256" key="3">
    <source>
        <dbReference type="ARBA" id="ARBA00023237"/>
    </source>
</evidence>
<dbReference type="Gene3D" id="2.40.170.20">
    <property type="entry name" value="TonB-dependent receptor, beta-barrel domain"/>
    <property type="match status" value="1"/>
</dbReference>
<gene>
    <name evidence="4" type="ORF">NCTC13038_03258</name>
</gene>
<evidence type="ECO:0000313" key="5">
    <source>
        <dbReference type="Proteomes" id="UP000332594"/>
    </source>
</evidence>
<keyword evidence="3" id="KW-0998">Cell outer membrane</keyword>
<accession>A0A485C1S6</accession>
<evidence type="ECO:0000256" key="1">
    <source>
        <dbReference type="ARBA" id="ARBA00004442"/>
    </source>
</evidence>
<evidence type="ECO:0000256" key="2">
    <source>
        <dbReference type="ARBA" id="ARBA00023136"/>
    </source>
</evidence>
<evidence type="ECO:0008006" key="6">
    <source>
        <dbReference type="Google" id="ProtNLM"/>
    </source>
</evidence>
<sequence>MATAPRSTWPTRIATTVRRSNRGTIFDLNTKKAVNVDRKTRFDEPFNITDGYSDLAQINAEYRLNEAWTARFDYSYSQDHYNDDQARVMAYDSTTGDLTRRVDATHGSTQKMHSTVPICRATW</sequence>